<feature type="domain" description="C3H1-type" evidence="6">
    <location>
        <begin position="14"/>
        <end position="43"/>
    </location>
</feature>
<feature type="region of interest" description="Disordered" evidence="5">
    <location>
        <begin position="222"/>
        <end position="244"/>
    </location>
</feature>
<dbReference type="Gene3D" id="2.30.30.40">
    <property type="entry name" value="SH3 Domains"/>
    <property type="match status" value="1"/>
</dbReference>
<evidence type="ECO:0000259" key="6">
    <source>
        <dbReference type="PROSITE" id="PS50103"/>
    </source>
</evidence>
<dbReference type="SUPFAM" id="SSF50044">
    <property type="entry name" value="SH3-domain"/>
    <property type="match status" value="1"/>
</dbReference>
<feature type="compositionally biased region" description="Low complexity" evidence="5">
    <location>
        <begin position="717"/>
        <end position="753"/>
    </location>
</feature>
<evidence type="ECO:0000256" key="2">
    <source>
        <dbReference type="ARBA" id="ARBA00022771"/>
    </source>
</evidence>
<feature type="compositionally biased region" description="Low complexity" evidence="5">
    <location>
        <begin position="695"/>
        <end position="708"/>
    </location>
</feature>
<protein>
    <recommendedName>
        <fullName evidence="6">C3H1-type domain-containing protein</fullName>
    </recommendedName>
</protein>
<feature type="domain" description="C3H1-type" evidence="6">
    <location>
        <begin position="59"/>
        <end position="94"/>
    </location>
</feature>
<accession>A0A0G4F8H6</accession>
<dbReference type="SMART" id="SM00356">
    <property type="entry name" value="ZnF_C3H1"/>
    <property type="match status" value="3"/>
</dbReference>
<feature type="compositionally biased region" description="Gly residues" evidence="5">
    <location>
        <begin position="580"/>
        <end position="589"/>
    </location>
</feature>
<dbReference type="Proteomes" id="UP000041254">
    <property type="component" value="Unassembled WGS sequence"/>
</dbReference>
<evidence type="ECO:0000256" key="3">
    <source>
        <dbReference type="ARBA" id="ARBA00022833"/>
    </source>
</evidence>
<feature type="compositionally biased region" description="Polar residues" evidence="5">
    <location>
        <begin position="474"/>
        <end position="485"/>
    </location>
</feature>
<organism evidence="7 8">
    <name type="scientific">Vitrella brassicaformis (strain CCMP3155)</name>
    <dbReference type="NCBI Taxonomy" id="1169540"/>
    <lineage>
        <taxon>Eukaryota</taxon>
        <taxon>Sar</taxon>
        <taxon>Alveolata</taxon>
        <taxon>Colpodellida</taxon>
        <taxon>Vitrellaceae</taxon>
        <taxon>Vitrella</taxon>
    </lineage>
</organism>
<name>A0A0G4F8H6_VITBC</name>
<reference evidence="7 8" key="1">
    <citation type="submission" date="2014-11" db="EMBL/GenBank/DDBJ databases">
        <authorList>
            <person name="Zhu J."/>
            <person name="Qi W."/>
            <person name="Song R."/>
        </authorList>
    </citation>
    <scope>NUCLEOTIDE SEQUENCE [LARGE SCALE GENOMIC DNA]</scope>
</reference>
<feature type="compositionally biased region" description="Low complexity" evidence="5">
    <location>
        <begin position="463"/>
        <end position="473"/>
    </location>
</feature>
<keyword evidence="2 4" id="KW-0863">Zinc-finger</keyword>
<evidence type="ECO:0000256" key="4">
    <source>
        <dbReference type="PROSITE-ProRule" id="PRU00723"/>
    </source>
</evidence>
<feature type="compositionally biased region" description="Polar residues" evidence="5">
    <location>
        <begin position="439"/>
        <end position="462"/>
    </location>
</feature>
<dbReference type="InterPro" id="IPR045234">
    <property type="entry name" value="Unkempt-like"/>
</dbReference>
<feature type="region of interest" description="Disordered" evidence="5">
    <location>
        <begin position="439"/>
        <end position="529"/>
    </location>
</feature>
<dbReference type="PANTHER" id="PTHR14493">
    <property type="entry name" value="UNKEMPT FAMILY MEMBER"/>
    <property type="match status" value="1"/>
</dbReference>
<feature type="region of interest" description="Disordered" evidence="5">
    <location>
        <begin position="404"/>
        <end position="425"/>
    </location>
</feature>
<feature type="region of interest" description="Disordered" evidence="5">
    <location>
        <begin position="669"/>
        <end position="764"/>
    </location>
</feature>
<feature type="zinc finger region" description="C3H1-type" evidence="4">
    <location>
        <begin position="59"/>
        <end position="94"/>
    </location>
</feature>
<dbReference type="OrthoDB" id="20534at2759"/>
<evidence type="ECO:0000256" key="5">
    <source>
        <dbReference type="SAM" id="MobiDB-lite"/>
    </source>
</evidence>
<dbReference type="AlphaFoldDB" id="A0A0G4F8H6"/>
<gene>
    <name evidence="7" type="ORF">Vbra_4236</name>
</gene>
<feature type="compositionally biased region" description="Polar residues" evidence="5">
    <location>
        <begin position="639"/>
        <end position="654"/>
    </location>
</feature>
<dbReference type="PANTHER" id="PTHR14493:SF50">
    <property type="entry name" value="RING FINGER PROTEIN UNKEMPT"/>
    <property type="match status" value="1"/>
</dbReference>
<feature type="zinc finger region" description="C3H1-type" evidence="4">
    <location>
        <begin position="14"/>
        <end position="43"/>
    </location>
</feature>
<feature type="compositionally biased region" description="Low complexity" evidence="5">
    <location>
        <begin position="506"/>
        <end position="529"/>
    </location>
</feature>
<evidence type="ECO:0000256" key="1">
    <source>
        <dbReference type="ARBA" id="ARBA00022723"/>
    </source>
</evidence>
<feature type="compositionally biased region" description="Pro residues" evidence="5">
    <location>
        <begin position="222"/>
        <end position="234"/>
    </location>
</feature>
<evidence type="ECO:0000313" key="7">
    <source>
        <dbReference type="EMBL" id="CEM09035.1"/>
    </source>
</evidence>
<proteinExistence type="predicted"/>
<keyword evidence="3 4" id="KW-0862">Zinc</keyword>
<dbReference type="VEuPathDB" id="CryptoDB:Vbra_4236"/>
<dbReference type="InParanoid" id="A0A0G4F8H6"/>
<keyword evidence="8" id="KW-1185">Reference proteome</keyword>
<keyword evidence="1 4" id="KW-0479">Metal-binding</keyword>
<dbReference type="GO" id="GO:0008270">
    <property type="term" value="F:zinc ion binding"/>
    <property type="evidence" value="ECO:0007669"/>
    <property type="project" value="UniProtKB-KW"/>
</dbReference>
<dbReference type="InterPro" id="IPR036028">
    <property type="entry name" value="SH3-like_dom_sf"/>
</dbReference>
<dbReference type="InterPro" id="IPR000571">
    <property type="entry name" value="Znf_CCCH"/>
</dbReference>
<sequence length="794" mass="83757">MACSSLLSDEDLSRFRTKPCRRVKAPEGCDFGSRRCQYSHNDYWPRRCPFYLSDPDCLRYVPMACPDVSLGMSDEILSNRCKRGGSCPFAHSNEEIVYHPLFYKMHICQKYQEGGCDTYYCPFIHGFAEKRALRAYKLPYTKGIDIPPIEGVSLVERTGDPLPEEQMGGGRRVLRHDPAGGGPQKPWRPFGNPANQAVPIHMPMAGGQSSGNGQPGLYGYHPPAPGYGQPPPPSASHQPMGPQPGVPYGYQQPTILYPTQGQQNMINEYATGLMTGGAEGGYVDGGMGVGVGGMGVGGMGAAVGQPADATAAAAMDGLVGVGQQVQGQVGVPVTMSETPAEIIDDFQPMEGFRHTERMLFLNRGDQVLVTIHKANDWTYGKCTQGRNKGCSGWFPSAAVRFTVPQPQPPPPHGQRADQLPNAANGTIGGMAMAMTASVRSSCGSTMGQESPTDVSPNSLASTQHMQQMQQQQQPYPSSHNGQIASSAAYFAPHTTGTPYTQDHHQQQAYPNAYQQQQQQQYPYTPAQQQHTQMMPAKDALESLVSNLANPEDIRLLMEKLQLKLAQSTLAGNHHHQQQQGDGGASGSAGEGLTQQQQQPGGSEGYVPSEATNAPAAHTSVWAPSGGDPTTGELGGQPSPDHTNVQQQVAPNTPNTQKADIAEAEKAVVCEETTDASRTTSKVTDKAPTPQPPSTSPSHPSSQPPITTTNGSSTDTNASTAAPQPQATIATAANAAHAEKTTPAAAAAAAAAASGGAGGGLDPAAERGLHSIKAIISHGPAVAAKEYGGPQIFNA</sequence>
<evidence type="ECO:0000313" key="8">
    <source>
        <dbReference type="Proteomes" id="UP000041254"/>
    </source>
</evidence>
<dbReference type="EMBL" id="CDMY01000391">
    <property type="protein sequence ID" value="CEM09035.1"/>
    <property type="molecule type" value="Genomic_DNA"/>
</dbReference>
<dbReference type="PROSITE" id="PS50103">
    <property type="entry name" value="ZF_C3H1"/>
    <property type="match status" value="2"/>
</dbReference>
<feature type="region of interest" description="Disordered" evidence="5">
    <location>
        <begin position="568"/>
        <end position="654"/>
    </location>
</feature>
<dbReference type="Gene3D" id="3.30.1370.210">
    <property type="match status" value="1"/>
</dbReference>